<dbReference type="InterPro" id="IPR022059">
    <property type="entry name" value="DUF3615"/>
</dbReference>
<dbReference type="PANTHER" id="PTHR33120:SF16">
    <property type="entry name" value="PIR2-LIKE HELICAL DOMAIN-CONTAINING PROTEIN"/>
    <property type="match status" value="1"/>
</dbReference>
<dbReference type="PANTHER" id="PTHR33120">
    <property type="entry name" value="EXPRESSED PROTEIN-RELATED"/>
    <property type="match status" value="1"/>
</dbReference>
<feature type="domain" description="DUF3615" evidence="2">
    <location>
        <begin position="508"/>
        <end position="607"/>
    </location>
</feature>
<feature type="domain" description="PIR2-like helical" evidence="3">
    <location>
        <begin position="24"/>
        <end position="166"/>
    </location>
</feature>
<dbReference type="Pfam" id="PF12274">
    <property type="entry name" value="DUF3615"/>
    <property type="match status" value="1"/>
</dbReference>
<dbReference type="InterPro" id="IPR046527">
    <property type="entry name" value="PIR2-like_helical"/>
</dbReference>
<organism evidence="4 5">
    <name type="scientific">Panicum virgatum</name>
    <name type="common">Blackwell switchgrass</name>
    <dbReference type="NCBI Taxonomy" id="38727"/>
    <lineage>
        <taxon>Eukaryota</taxon>
        <taxon>Viridiplantae</taxon>
        <taxon>Streptophyta</taxon>
        <taxon>Embryophyta</taxon>
        <taxon>Tracheophyta</taxon>
        <taxon>Spermatophyta</taxon>
        <taxon>Magnoliopsida</taxon>
        <taxon>Liliopsida</taxon>
        <taxon>Poales</taxon>
        <taxon>Poaceae</taxon>
        <taxon>PACMAD clade</taxon>
        <taxon>Panicoideae</taxon>
        <taxon>Panicodae</taxon>
        <taxon>Paniceae</taxon>
        <taxon>Panicinae</taxon>
        <taxon>Panicum</taxon>
        <taxon>Panicum sect. Hiantes</taxon>
    </lineage>
</organism>
<feature type="region of interest" description="Disordered" evidence="1">
    <location>
        <begin position="70"/>
        <end position="96"/>
    </location>
</feature>
<dbReference type="AlphaFoldDB" id="A0A8T0X879"/>
<feature type="domain" description="PIR2-like helical" evidence="3">
    <location>
        <begin position="290"/>
        <end position="401"/>
    </location>
</feature>
<evidence type="ECO:0000259" key="2">
    <source>
        <dbReference type="Pfam" id="PF12274"/>
    </source>
</evidence>
<dbReference type="OrthoDB" id="592160at2759"/>
<evidence type="ECO:0000313" key="4">
    <source>
        <dbReference type="EMBL" id="KAG2656300.1"/>
    </source>
</evidence>
<sequence>MAGRRRRGGSPDTWDGTWEGEFLDTIHGHYKDALDALPLEAMPPLAPRLLDAGVCFGFADPVTNIIANALSSREPEPNGGGTKKRKRTRKLETTGASVEARSREEVLSKIVAGDRPSPPEARTVAERSLEGLVSFLTSYFRYLPTLDALHYLGLARADLLVAVSLIQKDRCCRRRDQLRIRSPAVKTALKCAAVSARQPNFDGFLAGCFALVPQIKMITTQTLSADGSCRLTVQDISHLSRLLADPPKLKRSDKPMNLVAKRFHDPRITASGEDVPGQLTESLRGVLMDRVHEHYLKAVSRFPMKDLQTRHHRGLLKAGFCFGPFDPVSNIIVNTVWYDTAFLPSKEFGVDVICTLRHVESRSVNGLIAFVRSCSPAISEHKAMVYLLKSNLDACKAVRMAKSGECDVADCDDNGYKAAAKAASHPNPEAYCEFVMQSLASVRSTVRSLLRASHMLSPGEILRLSALLSFSSAEALEPTIQLTKDALKRITNYNEDFLTEQSFVHGKVEVALRSYEQYKGCHYDLGVICGVNDCVGKETGIFDTKFQYTHANFWASQDKGTATLFFSEFSNDEDSNYEPICYPVSGLSTQEVRCCYCEYQGVRIVHPIEKCWERASGFERIACGEHNFTNAEIVSRAKLIDNQVMGIFVKDYIYLDPTHDAKLIQTVNRAESVMNLDLDAEMRRIKSVAAAGHYPQEASFLI</sequence>
<dbReference type="EMBL" id="CM029037">
    <property type="protein sequence ID" value="KAG2656300.1"/>
    <property type="molecule type" value="Genomic_DNA"/>
</dbReference>
<evidence type="ECO:0000313" key="5">
    <source>
        <dbReference type="Proteomes" id="UP000823388"/>
    </source>
</evidence>
<dbReference type="Proteomes" id="UP000823388">
    <property type="component" value="Chromosome 1K"/>
</dbReference>
<reference evidence="4" key="1">
    <citation type="submission" date="2020-05" db="EMBL/GenBank/DDBJ databases">
        <title>WGS assembly of Panicum virgatum.</title>
        <authorList>
            <person name="Lovell J.T."/>
            <person name="Jenkins J."/>
            <person name="Shu S."/>
            <person name="Juenger T.E."/>
            <person name="Schmutz J."/>
        </authorList>
    </citation>
    <scope>NUCLEOTIDE SEQUENCE</scope>
    <source>
        <strain evidence="4">AP13</strain>
    </source>
</reference>
<dbReference type="Pfam" id="PF20235">
    <property type="entry name" value="PIR2-like_helical"/>
    <property type="match status" value="2"/>
</dbReference>
<name>A0A8T0X879_PANVG</name>
<protein>
    <submittedName>
        <fullName evidence="4">Uncharacterized protein</fullName>
    </submittedName>
</protein>
<accession>A0A8T0X879</accession>
<evidence type="ECO:0000256" key="1">
    <source>
        <dbReference type="SAM" id="MobiDB-lite"/>
    </source>
</evidence>
<comment type="caution">
    <text evidence="4">The sequence shown here is derived from an EMBL/GenBank/DDBJ whole genome shotgun (WGS) entry which is preliminary data.</text>
</comment>
<gene>
    <name evidence="4" type="ORF">PVAP13_1KG072500</name>
</gene>
<keyword evidence="5" id="KW-1185">Reference proteome</keyword>
<proteinExistence type="predicted"/>
<evidence type="ECO:0000259" key="3">
    <source>
        <dbReference type="Pfam" id="PF20235"/>
    </source>
</evidence>